<reference evidence="4" key="1">
    <citation type="journal article" date="2012" name="J. Bacteriol.">
        <title>Genome sequences of type strains of seven species of the marine bacterium Pseudoalteromonas.</title>
        <authorList>
            <person name="Xie B.B."/>
            <person name="Shu Y.L."/>
            <person name="Qin Q.L."/>
            <person name="Rong J.C."/>
            <person name="Zhang X.Y."/>
            <person name="Chen X.L."/>
            <person name="Shi M."/>
            <person name="He H.L."/>
            <person name="Zhou B.C."/>
            <person name="Zhang Y.Z."/>
        </authorList>
    </citation>
    <scope>NUCLEOTIDE SEQUENCE [LARGE SCALE GENOMIC DNA]</scope>
    <source>
        <strain evidence="4">NCIMB 2128</strain>
    </source>
</reference>
<keyword evidence="2" id="KW-0808">Transferase</keyword>
<evidence type="ECO:0000259" key="3">
    <source>
        <dbReference type="Pfam" id="PF01648"/>
    </source>
</evidence>
<sequence length="252" mass="28105">MSSAYFDNQLLHTPLAENNNHTILLFDASQLQVDELTLTQFLSPFELSVIARRKTPQAKQEYVATRLLLKYLVKSVLPSSSNITLDKISSEFNQQTCKLELNINNNQVYSCCVSHSHGLVGVALNIDNSLFGFDIEKISLKRPFEKLAKHFYDAAEVALITKQPCTAAKAATFFRLWTLKEALAKATSRPIAQLLSPNVFCELGNRQLSATSTTLTNDVNEQFDISVVAKKSTDWQCSFISFAALSSKLAFK</sequence>
<evidence type="ECO:0000313" key="4">
    <source>
        <dbReference type="EMBL" id="ERG62620.1"/>
    </source>
</evidence>
<dbReference type="Pfam" id="PF01648">
    <property type="entry name" value="ACPS"/>
    <property type="match status" value="1"/>
</dbReference>
<dbReference type="InterPro" id="IPR008278">
    <property type="entry name" value="4-PPantetheinyl_Trfase_dom"/>
</dbReference>
<dbReference type="InterPro" id="IPR050559">
    <property type="entry name" value="P-Pant_transferase_sf"/>
</dbReference>
<dbReference type="PANTHER" id="PTHR12215">
    <property type="entry name" value="PHOSPHOPANTETHEINE TRANSFERASE"/>
    <property type="match status" value="1"/>
</dbReference>
<comment type="caution">
    <text evidence="4">The sequence shown here is derived from an EMBL/GenBank/DDBJ whole genome shotgun (WGS) entry which is preliminary data.</text>
</comment>
<reference evidence="4" key="2">
    <citation type="submission" date="2013-04" db="EMBL/GenBank/DDBJ databases">
        <title>Genome sequence of Pseudoalteromonas undina.</title>
        <authorList>
            <person name="Xie B.-B."/>
            <person name="Rong J.-C."/>
            <person name="Qin Q.-L."/>
            <person name="Shu Y.-L."/>
            <person name="Zhang Y.-Z."/>
        </authorList>
    </citation>
    <scope>NUCLEOTIDE SEQUENCE</scope>
    <source>
        <strain evidence="4">NCIMB 2128</strain>
    </source>
</reference>
<dbReference type="PANTHER" id="PTHR12215:SF10">
    <property type="entry name" value="L-AMINOADIPATE-SEMIALDEHYDE DEHYDROGENASE-PHOSPHOPANTETHEINYL TRANSFERASE"/>
    <property type="match status" value="1"/>
</dbReference>
<comment type="similarity">
    <text evidence="1">Belongs to the P-Pant transferase superfamily. Gsp/Sfp/HetI/AcpT family.</text>
</comment>
<protein>
    <recommendedName>
        <fullName evidence="3">4'-phosphopantetheinyl transferase domain-containing protein</fullName>
    </recommendedName>
</protein>
<evidence type="ECO:0000313" key="5">
    <source>
        <dbReference type="Proteomes" id="UP000016534"/>
    </source>
</evidence>
<dbReference type="InterPro" id="IPR037143">
    <property type="entry name" value="4-PPantetheinyl_Trfase_dom_sf"/>
</dbReference>
<name>A0ABN0NMD5_9GAMM</name>
<evidence type="ECO:0000256" key="2">
    <source>
        <dbReference type="ARBA" id="ARBA00022679"/>
    </source>
</evidence>
<dbReference type="SUPFAM" id="SSF56214">
    <property type="entry name" value="4'-phosphopantetheinyl transferase"/>
    <property type="match status" value="1"/>
</dbReference>
<evidence type="ECO:0000256" key="1">
    <source>
        <dbReference type="ARBA" id="ARBA00010990"/>
    </source>
</evidence>
<dbReference type="Gene3D" id="3.90.470.20">
    <property type="entry name" value="4'-phosphopantetheinyl transferase domain"/>
    <property type="match status" value="2"/>
</dbReference>
<accession>A0ABN0NMD5</accession>
<dbReference type="EMBL" id="AHCF02000002">
    <property type="protein sequence ID" value="ERG62620.1"/>
    <property type="molecule type" value="Genomic_DNA"/>
</dbReference>
<gene>
    <name evidence="4" type="ORF">PUND_00532</name>
</gene>
<feature type="domain" description="4'-phosphopantetheinyl transferase" evidence="3">
    <location>
        <begin position="131"/>
        <end position="238"/>
    </location>
</feature>
<proteinExistence type="inferred from homology"/>
<keyword evidence="5" id="KW-1185">Reference proteome</keyword>
<organism evidence="4 5">
    <name type="scientific">Pseudoalteromonas undina</name>
    <dbReference type="NCBI Taxonomy" id="43660"/>
    <lineage>
        <taxon>Bacteria</taxon>
        <taxon>Pseudomonadati</taxon>
        <taxon>Pseudomonadota</taxon>
        <taxon>Gammaproteobacteria</taxon>
        <taxon>Alteromonadales</taxon>
        <taxon>Pseudoalteromonadaceae</taxon>
        <taxon>Pseudoalteromonas</taxon>
    </lineage>
</organism>
<dbReference type="Proteomes" id="UP000016534">
    <property type="component" value="Unassembled WGS sequence"/>
</dbReference>